<dbReference type="RefSeq" id="XP_033664739.1">
    <property type="nucleotide sequence ID" value="XM_033813466.1"/>
</dbReference>
<proteinExistence type="predicted"/>
<evidence type="ECO:0008006" key="4">
    <source>
        <dbReference type="Google" id="ProtNLM"/>
    </source>
</evidence>
<dbReference type="GeneID" id="54566738"/>
<dbReference type="PANTHER" id="PTHR38111:SF2">
    <property type="entry name" value="FINGER DOMAIN PROTEIN, PUTATIVE (AFU_ORTHOLOGUE AFUA_1G01560)-RELATED"/>
    <property type="match status" value="1"/>
</dbReference>
<keyword evidence="3" id="KW-1185">Reference proteome</keyword>
<protein>
    <recommendedName>
        <fullName evidence="4">C6 transcription factor</fullName>
    </recommendedName>
</protein>
<evidence type="ECO:0000256" key="1">
    <source>
        <dbReference type="SAM" id="MobiDB-lite"/>
    </source>
</evidence>
<reference evidence="2" key="1">
    <citation type="journal article" date="2020" name="Stud. Mycol.">
        <title>101 Dothideomycetes genomes: a test case for predicting lifestyles and emergence of pathogens.</title>
        <authorList>
            <person name="Haridas S."/>
            <person name="Albert R."/>
            <person name="Binder M."/>
            <person name="Bloem J."/>
            <person name="Labutti K."/>
            <person name="Salamov A."/>
            <person name="Andreopoulos B."/>
            <person name="Baker S."/>
            <person name="Barry K."/>
            <person name="Bills G."/>
            <person name="Bluhm B."/>
            <person name="Cannon C."/>
            <person name="Castanera R."/>
            <person name="Culley D."/>
            <person name="Daum C."/>
            <person name="Ezra D."/>
            <person name="Gonzalez J."/>
            <person name="Henrissat B."/>
            <person name="Kuo A."/>
            <person name="Liang C."/>
            <person name="Lipzen A."/>
            <person name="Lutzoni F."/>
            <person name="Magnuson J."/>
            <person name="Mondo S."/>
            <person name="Nolan M."/>
            <person name="Ohm R."/>
            <person name="Pangilinan J."/>
            <person name="Park H.-J."/>
            <person name="Ramirez L."/>
            <person name="Alfaro M."/>
            <person name="Sun H."/>
            <person name="Tritt A."/>
            <person name="Yoshinaga Y."/>
            <person name="Zwiers L.-H."/>
            <person name="Turgeon B."/>
            <person name="Goodwin S."/>
            <person name="Spatafora J."/>
            <person name="Crous P."/>
            <person name="Grigoriev I."/>
        </authorList>
    </citation>
    <scope>NUCLEOTIDE SEQUENCE</scope>
    <source>
        <strain evidence="2">ATCC 36951</strain>
    </source>
</reference>
<name>A0A6A6CCA6_ZASCE</name>
<dbReference type="AlphaFoldDB" id="A0A6A6CCA6"/>
<feature type="compositionally biased region" description="Basic residues" evidence="1">
    <location>
        <begin position="87"/>
        <end position="110"/>
    </location>
</feature>
<sequence>MSSVSSELESFSPYSDIAETAVREHGQRLADLLAKSPDLQVQEVSQYEDEQPRRPDIERDTAPFSSNAQRPCRLQVDSSASPDAPFRIHRGKPRQRSLQPKQRKSKRPVQHRNYTAPAVPLAQNVASSHAVAVAKQTLDLYHQQGTFFSQTMLEQLLPRLDSSMALTHAASAVSSVLRFRFRPASSVRAQGQGLRDYTNALTEIRSNLRSSEPLLLAINLLCYYELVTGFDVSVLKSHAAGLHSLLLADREYWSKNTVGRTVLLGTRLLAVEACMAAGKPSPFEDDSWLEHEFPSSRLSNAIALSKCAHRIFFKLPRLAYNLKRIRAGNTDFEIICETAALAQRLLRIKDDEAYHGMLRACHVRDTLSDADRSIIPTSLEFADLADFDDFLDYSRARLTITTLCLTLPQLIPRYVVPRQKQVEEQQHKAIDAVLRCWQSCMETQRFAKSMSTTLFPLYGALKQMDSWRGVPIEEIISWLEYKSIIAFGHVKGFSGESDLVATWDMYCGGSGEKSIFKQWA</sequence>
<organism evidence="2 3">
    <name type="scientific">Zasmidium cellare ATCC 36951</name>
    <dbReference type="NCBI Taxonomy" id="1080233"/>
    <lineage>
        <taxon>Eukaryota</taxon>
        <taxon>Fungi</taxon>
        <taxon>Dikarya</taxon>
        <taxon>Ascomycota</taxon>
        <taxon>Pezizomycotina</taxon>
        <taxon>Dothideomycetes</taxon>
        <taxon>Dothideomycetidae</taxon>
        <taxon>Mycosphaerellales</taxon>
        <taxon>Mycosphaerellaceae</taxon>
        <taxon>Zasmidium</taxon>
    </lineage>
</organism>
<dbReference type="Proteomes" id="UP000799537">
    <property type="component" value="Unassembled WGS sequence"/>
</dbReference>
<dbReference type="EMBL" id="ML993606">
    <property type="protein sequence ID" value="KAF2163850.1"/>
    <property type="molecule type" value="Genomic_DNA"/>
</dbReference>
<dbReference type="PANTHER" id="PTHR38111">
    <property type="entry name" value="ZN(2)-C6 FUNGAL-TYPE DOMAIN-CONTAINING PROTEIN-RELATED"/>
    <property type="match status" value="1"/>
</dbReference>
<dbReference type="InterPro" id="IPR053178">
    <property type="entry name" value="Osmoadaptation_assoc"/>
</dbReference>
<evidence type="ECO:0000313" key="2">
    <source>
        <dbReference type="EMBL" id="KAF2163850.1"/>
    </source>
</evidence>
<evidence type="ECO:0000313" key="3">
    <source>
        <dbReference type="Proteomes" id="UP000799537"/>
    </source>
</evidence>
<accession>A0A6A6CCA6</accession>
<feature type="region of interest" description="Disordered" evidence="1">
    <location>
        <begin position="34"/>
        <end position="112"/>
    </location>
</feature>
<gene>
    <name evidence="2" type="ORF">M409DRAFT_56965</name>
</gene>
<feature type="compositionally biased region" description="Basic and acidic residues" evidence="1">
    <location>
        <begin position="50"/>
        <end position="61"/>
    </location>
</feature>